<organism evidence="16 17">
    <name type="scientific">Thecamonas trahens ATCC 50062</name>
    <dbReference type="NCBI Taxonomy" id="461836"/>
    <lineage>
        <taxon>Eukaryota</taxon>
        <taxon>Apusozoa</taxon>
        <taxon>Apusomonadida</taxon>
        <taxon>Apusomonadidae</taxon>
        <taxon>Thecamonas</taxon>
    </lineage>
</organism>
<feature type="repeat" description="WD" evidence="11">
    <location>
        <begin position="142"/>
        <end position="175"/>
    </location>
</feature>
<keyword evidence="4 11" id="KW-0853">WD repeat</keyword>
<dbReference type="PROSITE" id="PS00678">
    <property type="entry name" value="WD_REPEATS_1"/>
    <property type="match status" value="1"/>
</dbReference>
<dbReference type="InterPro" id="IPR020472">
    <property type="entry name" value="WD40_PAC1"/>
</dbReference>
<dbReference type="InterPro" id="IPR010714">
    <property type="entry name" value="Coatomer_asu_C"/>
</dbReference>
<dbReference type="PIRSF" id="PIRSF003354">
    <property type="entry name" value="Coatomer_alpha_subunit"/>
    <property type="match status" value="1"/>
</dbReference>
<feature type="repeat" description="WD" evidence="11">
    <location>
        <begin position="58"/>
        <end position="99"/>
    </location>
</feature>
<dbReference type="GO" id="GO:0000139">
    <property type="term" value="C:Golgi membrane"/>
    <property type="evidence" value="ECO:0007669"/>
    <property type="project" value="UniProtKB-SubCell"/>
</dbReference>
<reference evidence="16 17" key="1">
    <citation type="submission" date="2010-05" db="EMBL/GenBank/DDBJ databases">
        <title>The Genome Sequence of Thecamonas trahens ATCC 50062.</title>
        <authorList>
            <consortium name="The Broad Institute Genome Sequencing Platform"/>
            <person name="Russ C."/>
            <person name="Cuomo C."/>
            <person name="Shea T."/>
            <person name="Young S.K."/>
            <person name="Zeng Q."/>
            <person name="Koehrsen M."/>
            <person name="Haas B."/>
            <person name="Borodovsky M."/>
            <person name="Guigo R."/>
            <person name="Alvarado L."/>
            <person name="Berlin A."/>
            <person name="Bochicchio J."/>
            <person name="Borenstein D."/>
            <person name="Chapman S."/>
            <person name="Chen Z."/>
            <person name="Freedman E."/>
            <person name="Gellesch M."/>
            <person name="Goldberg J."/>
            <person name="Griggs A."/>
            <person name="Gujja S."/>
            <person name="Heilman E."/>
            <person name="Heiman D."/>
            <person name="Hepburn T."/>
            <person name="Howarth C."/>
            <person name="Jen D."/>
            <person name="Larson L."/>
            <person name="Mehta T."/>
            <person name="Park D."/>
            <person name="Pearson M."/>
            <person name="Roberts A."/>
            <person name="Saif S."/>
            <person name="Shenoy N."/>
            <person name="Sisk P."/>
            <person name="Stolte C."/>
            <person name="Sykes S."/>
            <person name="Thomson T."/>
            <person name="Walk T."/>
            <person name="White J."/>
            <person name="Yandava C."/>
            <person name="Burger G."/>
            <person name="Gray M.W."/>
            <person name="Holland P.W.H."/>
            <person name="King N."/>
            <person name="Lang F.B.F."/>
            <person name="Roger A.J."/>
            <person name="Ruiz-Trillo I."/>
            <person name="Lander E."/>
            <person name="Nusbaum C."/>
        </authorList>
    </citation>
    <scope>NUCLEOTIDE SEQUENCE [LARGE SCALE GENOMIC DNA]</scope>
    <source>
        <strain evidence="16 17">ATCC 50062</strain>
    </source>
</reference>
<feature type="repeat" description="WD" evidence="11">
    <location>
        <begin position="206"/>
        <end position="237"/>
    </location>
</feature>
<dbReference type="InterPro" id="IPR036322">
    <property type="entry name" value="WD40_repeat_dom_sf"/>
</dbReference>
<dbReference type="SMART" id="SM00320">
    <property type="entry name" value="WD40"/>
    <property type="match status" value="7"/>
</dbReference>
<dbReference type="Gene3D" id="2.130.10.10">
    <property type="entry name" value="YVTN repeat-like/Quinoprotein amine dehydrogenase"/>
    <property type="match status" value="1"/>
</dbReference>
<accession>A0A0L0DNH5</accession>
<dbReference type="RefSeq" id="XP_013754247.1">
    <property type="nucleotide sequence ID" value="XM_013898793.1"/>
</dbReference>
<dbReference type="Pfam" id="PF00400">
    <property type="entry name" value="WD40"/>
    <property type="match status" value="5"/>
</dbReference>
<dbReference type="CDD" id="cd00200">
    <property type="entry name" value="WD40"/>
    <property type="match status" value="1"/>
</dbReference>
<dbReference type="GO" id="GO:0005198">
    <property type="term" value="F:structural molecule activity"/>
    <property type="evidence" value="ECO:0007669"/>
    <property type="project" value="InterPro"/>
</dbReference>
<feature type="repeat" description="WD" evidence="11">
    <location>
        <begin position="100"/>
        <end position="141"/>
    </location>
</feature>
<comment type="function">
    <text evidence="10">The coatomer is a cytosolic protein complex that binds to dilysine motifs and reversibly associates with Golgi non-clathrin-coated vesicles, which further mediate biosynthetic protein transport from the ER, via the Golgi up to the trans Golgi network.</text>
</comment>
<evidence type="ECO:0000313" key="16">
    <source>
        <dbReference type="EMBL" id="KNC53867.1"/>
    </source>
</evidence>
<keyword evidence="7 10" id="KW-0653">Protein transport</keyword>
<dbReference type="InterPro" id="IPR015943">
    <property type="entry name" value="WD40/YVTN_repeat-like_dom_sf"/>
</dbReference>
<evidence type="ECO:0000256" key="7">
    <source>
        <dbReference type="ARBA" id="ARBA00022927"/>
    </source>
</evidence>
<dbReference type="GO" id="GO:0006888">
    <property type="term" value="P:endoplasmic reticulum to Golgi vesicle-mediated transport"/>
    <property type="evidence" value="ECO:0007669"/>
    <property type="project" value="InterPro"/>
</dbReference>
<dbReference type="InterPro" id="IPR006692">
    <property type="entry name" value="Beta-prop_COPA/B_2nd"/>
</dbReference>
<evidence type="ECO:0000256" key="10">
    <source>
        <dbReference type="PIRNR" id="PIRNR003354"/>
    </source>
</evidence>
<evidence type="ECO:0000256" key="12">
    <source>
        <dbReference type="SAM" id="MobiDB-lite"/>
    </source>
</evidence>
<dbReference type="InterPro" id="IPR001680">
    <property type="entry name" value="WD40_rpt"/>
</dbReference>
<dbReference type="FunFam" id="2.130.10.10:FF:000010">
    <property type="entry name" value="Coatomer subunit alpha"/>
    <property type="match status" value="1"/>
</dbReference>
<dbReference type="EMBL" id="GL349483">
    <property type="protein sequence ID" value="KNC53867.1"/>
    <property type="molecule type" value="Genomic_DNA"/>
</dbReference>
<keyword evidence="17" id="KW-1185">Reference proteome</keyword>
<evidence type="ECO:0000256" key="1">
    <source>
        <dbReference type="ARBA" id="ARBA00004255"/>
    </source>
</evidence>
<dbReference type="PROSITE" id="PS50294">
    <property type="entry name" value="WD_REPEATS_REGION"/>
    <property type="match status" value="5"/>
</dbReference>
<comment type="subcellular location">
    <subcellularLocation>
        <location evidence="10">Cytoplasm</location>
    </subcellularLocation>
    <subcellularLocation>
        <location evidence="1 10">Golgi apparatus membrane</location>
        <topology evidence="1 10">Peripheral membrane protein</topology>
        <orientation evidence="1">Cytoplasmic side</orientation>
    </subcellularLocation>
</comment>
<evidence type="ECO:0000256" key="9">
    <source>
        <dbReference type="ARBA" id="ARBA00023136"/>
    </source>
</evidence>
<dbReference type="GO" id="GO:0006890">
    <property type="term" value="P:retrograde vesicle-mediated transport, Golgi to endoplasmic reticulum"/>
    <property type="evidence" value="ECO:0007669"/>
    <property type="project" value="TreeGrafter"/>
</dbReference>
<dbReference type="Pfam" id="PF04053">
    <property type="entry name" value="B-prop_COPA_B_2nd"/>
    <property type="match status" value="1"/>
</dbReference>
<dbReference type="Gene3D" id="1.25.40.470">
    <property type="match status" value="1"/>
</dbReference>
<dbReference type="PANTHER" id="PTHR19876">
    <property type="entry name" value="COATOMER"/>
    <property type="match status" value="1"/>
</dbReference>
<proteinExistence type="predicted"/>
<keyword evidence="9 10" id="KW-0472">Membrane</keyword>
<evidence type="ECO:0000256" key="11">
    <source>
        <dbReference type="PROSITE-ProRule" id="PRU00221"/>
    </source>
</evidence>
<dbReference type="Proteomes" id="UP000054408">
    <property type="component" value="Unassembled WGS sequence"/>
</dbReference>
<keyword evidence="8 10" id="KW-0333">Golgi apparatus</keyword>
<dbReference type="PRINTS" id="PR00320">
    <property type="entry name" value="GPROTEINBRPT"/>
</dbReference>
<feature type="domain" description="COPA/B TPR" evidence="15">
    <location>
        <begin position="609"/>
        <end position="762"/>
    </location>
</feature>
<dbReference type="InterPro" id="IPR016391">
    <property type="entry name" value="Coatomer_asu"/>
</dbReference>
<keyword evidence="6 10" id="KW-0931">ER-Golgi transport</keyword>
<sequence length="1225" mass="134793">MDPSARAAPSTMITKFETKSNRVKGLSFHPSRPWILASLHIGIIQFWDYRMGTLLERFDEHEGPVRGVSFHLAQPLFVSGGDDYKVKVWNYKMRRCLFTLVGHLDFIRTVQFHNENPWILSASDDQTIRIWNWQARNCISVLTGHNHYVMCAQFHPKLDLAVSASLDQTVRVWDLAGLRTKSGPRSLEPQQSDLFGGSEATVKYVLEGHERGVNWASFHHTLPLIVSGADDRQIKLWRHNESRAWEVDKFHGHFNNVSCVLFHPRKDLFISNAEDKCIRVWDIQKRSCVHLFRREHDRFWILAAHPVFNLFAAGHDSGMIVFKLERERPGYTVYKDTLFYIKDRYIRTYEFSTSRDIPIVPIRRPASATGPPRSVSYNPAERAVIITWDEGGGTYELYHFPSDPSSRMEVECKRGAGLAAVFVARNRFAVLDASRTILIKSLDNAVRKRCVPPHPSTDFIFYAGTGCLFLRSEGKITLYDIQRKAAMKELTVPKVKYVYWSKDMSHVALLCKHSIVLCTRKLKQLGTVHETIRVKSGAWNDAGVFIYTTLNHIKYALPNGDSGIIRTLSVPVYITKTRGNVVYALDREGKNRVISIDSTEFAFKLALINRDYAEVRRIIESARLLGKSIVAYLQRKGFPEVALYFVKDPNTRFSLALECGNIEVALECAKTVESVDMWQQLAVEALRQGNHQVVEMSYQRTMSFAKLSFLYLITGNLVKLNKMLQISAMRNDTMGRFHNALYTGSAQDRVKVLYDAGQFQLAYAAAVAHGLTDDADAIRTALGPDNIPAGLDEFLVENGKLLLPPVPLMKLHESNWPLLTRSRGYFDGAGITDAASIGGVVIDDDDSDGAAGGWGSSSDADAPDGTDPAAAGNDGDDSAGSGWGSDSDLDIPVEELAAATAGAVSSVPGATGGPYVPPPPGQPVSAGWTTSTLAVDHVAAGSFESAMQLLVRQIAVGDFGPLLPAFRRVFLGSQAAVTAFSLSQPLAAPLVADWEHATPKTAQPLVAISMASLITSLQAAYSATTKGKFPAAVELFRGILAQLPLVKAATKAEEAEARQLLGICVQYITGLSMEILRKAAKGDLPRALALMAYFTHCKLETAHMRLALEMAMKGAYKAKNFGMAASFCQRLLALSPKPKVAQKATQVHQVCSKNPTNAVDVDYQEFNPFVMCCATYTPIYAGSPSATCGYCAAAYKPDLAGSICTVCLIGKVGAQGAGLVLRAGR</sequence>
<dbReference type="InterPro" id="IPR047312">
    <property type="entry name" value="Coatomer_alpha_WD-assoc_reg"/>
</dbReference>
<evidence type="ECO:0000256" key="2">
    <source>
        <dbReference type="ARBA" id="ARBA00022448"/>
    </source>
</evidence>
<name>A0A0L0DNH5_THETB</name>
<dbReference type="FunFam" id="1.25.40.470:FF:000002">
    <property type="entry name" value="Coatomer subunit alpha"/>
    <property type="match status" value="1"/>
</dbReference>
<comment type="subunit">
    <text evidence="10">Oligomeric complex that consists of at least the alpha, beta, beta', gamma, delta, epsilon and zeta subunits.</text>
</comment>
<keyword evidence="2 10" id="KW-0813">Transport</keyword>
<evidence type="ECO:0000256" key="4">
    <source>
        <dbReference type="ARBA" id="ARBA00022574"/>
    </source>
</evidence>
<dbReference type="OMA" id="EMTYQKQ"/>
<evidence type="ECO:0000256" key="6">
    <source>
        <dbReference type="ARBA" id="ARBA00022892"/>
    </source>
</evidence>
<dbReference type="Pfam" id="PF23953">
    <property type="entry name" value="TPR_COPA_B"/>
    <property type="match status" value="1"/>
</dbReference>
<feature type="domain" description="COPA/B second beta-propeller" evidence="13">
    <location>
        <begin position="345"/>
        <end position="586"/>
    </location>
</feature>
<keyword evidence="3 10" id="KW-0963">Cytoplasm</keyword>
<dbReference type="STRING" id="461836.A0A0L0DNH5"/>
<dbReference type="GO" id="GO:0006886">
    <property type="term" value="P:intracellular protein transport"/>
    <property type="evidence" value="ECO:0007669"/>
    <property type="project" value="UniProtKB-UniRule"/>
</dbReference>
<dbReference type="InterPro" id="IPR019775">
    <property type="entry name" value="WD40_repeat_CS"/>
</dbReference>
<dbReference type="GeneID" id="25568201"/>
<dbReference type="CDD" id="cd22948">
    <property type="entry name" value="Coatomer_WDAD_alpha"/>
    <property type="match status" value="1"/>
</dbReference>
<dbReference type="InterPro" id="IPR056176">
    <property type="entry name" value="TPR_COPA_B"/>
</dbReference>
<feature type="region of interest" description="Disordered" evidence="12">
    <location>
        <begin position="848"/>
        <end position="887"/>
    </location>
</feature>
<feature type="repeat" description="WD" evidence="11">
    <location>
        <begin position="250"/>
        <end position="291"/>
    </location>
</feature>
<dbReference type="SUPFAM" id="SSF50978">
    <property type="entry name" value="WD40 repeat-like"/>
    <property type="match status" value="1"/>
</dbReference>
<evidence type="ECO:0000256" key="3">
    <source>
        <dbReference type="ARBA" id="ARBA00022490"/>
    </source>
</evidence>
<evidence type="ECO:0000259" key="15">
    <source>
        <dbReference type="Pfam" id="PF23953"/>
    </source>
</evidence>
<protein>
    <recommendedName>
        <fullName evidence="10">Coatomer subunit alpha</fullName>
    </recommendedName>
</protein>
<dbReference type="eggNOG" id="KOG0292">
    <property type="taxonomic scope" value="Eukaryota"/>
</dbReference>
<dbReference type="PANTHER" id="PTHR19876:SF1">
    <property type="entry name" value="COATOMER SUBUNIT ALPHA"/>
    <property type="match status" value="1"/>
</dbReference>
<dbReference type="AlphaFoldDB" id="A0A0L0DNH5"/>
<dbReference type="PROSITE" id="PS50082">
    <property type="entry name" value="WD_REPEATS_2"/>
    <property type="match status" value="5"/>
</dbReference>
<evidence type="ECO:0000256" key="8">
    <source>
        <dbReference type="ARBA" id="ARBA00023034"/>
    </source>
</evidence>
<keyword evidence="5" id="KW-0677">Repeat</keyword>
<dbReference type="GO" id="GO:0030126">
    <property type="term" value="C:COPI vesicle coat"/>
    <property type="evidence" value="ECO:0007669"/>
    <property type="project" value="UniProtKB-UniRule"/>
</dbReference>
<evidence type="ECO:0000256" key="5">
    <source>
        <dbReference type="ARBA" id="ARBA00022737"/>
    </source>
</evidence>
<evidence type="ECO:0000313" key="17">
    <source>
        <dbReference type="Proteomes" id="UP000054408"/>
    </source>
</evidence>
<evidence type="ECO:0000259" key="13">
    <source>
        <dbReference type="Pfam" id="PF04053"/>
    </source>
</evidence>
<feature type="compositionally biased region" description="Low complexity" evidence="12">
    <location>
        <begin position="856"/>
        <end position="886"/>
    </location>
</feature>
<dbReference type="GO" id="GO:0006891">
    <property type="term" value="P:intra-Golgi vesicle-mediated transport"/>
    <property type="evidence" value="ECO:0007669"/>
    <property type="project" value="TreeGrafter"/>
</dbReference>
<dbReference type="Pfam" id="PF06957">
    <property type="entry name" value="COPI_C"/>
    <property type="match status" value="1"/>
</dbReference>
<evidence type="ECO:0000259" key="14">
    <source>
        <dbReference type="Pfam" id="PF06957"/>
    </source>
</evidence>
<gene>
    <name evidence="16" type="ORF">AMSG_09819</name>
</gene>
<dbReference type="SUPFAM" id="SSF82171">
    <property type="entry name" value="DPP6 N-terminal domain-like"/>
    <property type="match status" value="1"/>
</dbReference>
<feature type="domain" description="Coatomer alpha subunit C-terminal" evidence="14">
    <location>
        <begin position="823"/>
        <end position="1221"/>
    </location>
</feature>
<dbReference type="InterPro" id="IPR050844">
    <property type="entry name" value="Coatomer_complex_subunit"/>
</dbReference>
<dbReference type="OrthoDB" id="10261470at2759"/>